<comment type="catalytic activity">
    <reaction evidence="9">
        <text>S-methyl-5'-thioadenosine + phosphate = 5-(methylsulfanyl)-alpha-D-ribose 1-phosphate + adenine</text>
        <dbReference type="Rhea" id="RHEA:11852"/>
        <dbReference type="ChEBI" id="CHEBI:16708"/>
        <dbReference type="ChEBI" id="CHEBI:17509"/>
        <dbReference type="ChEBI" id="CHEBI:43474"/>
        <dbReference type="ChEBI" id="CHEBI:58533"/>
        <dbReference type="EC" id="2.4.2.28"/>
    </reaction>
    <physiologicalReaction direction="left-to-right" evidence="9">
        <dbReference type="Rhea" id="RHEA:11853"/>
    </physiologicalReaction>
</comment>
<evidence type="ECO:0000256" key="1">
    <source>
        <dbReference type="ARBA" id="ARBA00000553"/>
    </source>
</evidence>
<evidence type="ECO:0000256" key="7">
    <source>
        <dbReference type="ARBA" id="ARBA00047989"/>
    </source>
</evidence>
<dbReference type="RefSeq" id="WP_244408987.1">
    <property type="nucleotide sequence ID" value="NZ_AP025637.1"/>
</dbReference>
<dbReference type="SUPFAM" id="SSF64438">
    <property type="entry name" value="CNF1/YfiH-like putative cysteine hydrolases"/>
    <property type="match status" value="1"/>
</dbReference>
<dbReference type="InterPro" id="IPR038371">
    <property type="entry name" value="Cu_polyphenol_OxRdtase_sf"/>
</dbReference>
<sequence>MAEAVTAATLAAQPGLAHGFFTRRGGVSSGGFAALNCSLSGRDDPDAVAENRRRAADALGLPGAALVGLTQVHGDAVAVLEDPWPIDRRPQADAVVTRRPGLALGIVTADCAPVLFADVEAGVIGGAHAGWRGAVGGVLEATIAAMCAIGASRARIVAAVGPCIRQPSYEVAADLRDAVLTRDAADARFFADGTRPDRWQFDLAGYCAARLAAAGVAAEVTPHDTLADEARFFSHRRNTLAKGGPIGHQLSAIALTA</sequence>
<name>A0ABN6P7W4_9PROT</name>
<comment type="catalytic activity">
    <reaction evidence="8">
        <text>adenosine + phosphate = alpha-D-ribose 1-phosphate + adenine</text>
        <dbReference type="Rhea" id="RHEA:27642"/>
        <dbReference type="ChEBI" id="CHEBI:16335"/>
        <dbReference type="ChEBI" id="CHEBI:16708"/>
        <dbReference type="ChEBI" id="CHEBI:43474"/>
        <dbReference type="ChEBI" id="CHEBI:57720"/>
        <dbReference type="EC" id="2.4.2.1"/>
    </reaction>
    <physiologicalReaction direction="left-to-right" evidence="8">
        <dbReference type="Rhea" id="RHEA:27643"/>
    </physiologicalReaction>
</comment>
<dbReference type="PANTHER" id="PTHR30616:SF2">
    <property type="entry name" value="PURINE NUCLEOSIDE PHOSPHORYLASE LACC1"/>
    <property type="match status" value="1"/>
</dbReference>
<dbReference type="InterPro" id="IPR003730">
    <property type="entry name" value="Cu_polyphenol_OxRdtase"/>
</dbReference>
<dbReference type="NCBIfam" id="TIGR00726">
    <property type="entry name" value="peptidoglycan editing factor PgeF"/>
    <property type="match status" value="1"/>
</dbReference>
<dbReference type="PANTHER" id="PTHR30616">
    <property type="entry name" value="UNCHARACTERIZED PROTEIN YFIH"/>
    <property type="match status" value="1"/>
</dbReference>
<evidence type="ECO:0000256" key="3">
    <source>
        <dbReference type="ARBA" id="ARBA00022679"/>
    </source>
</evidence>
<keyword evidence="4" id="KW-0479">Metal-binding</keyword>
<dbReference type="Gene3D" id="3.60.140.10">
    <property type="entry name" value="CNF1/YfiH-like putative cysteine hydrolases"/>
    <property type="match status" value="1"/>
</dbReference>
<evidence type="ECO:0000256" key="4">
    <source>
        <dbReference type="ARBA" id="ARBA00022723"/>
    </source>
</evidence>
<dbReference type="EMBL" id="AP025637">
    <property type="protein sequence ID" value="BDG74821.1"/>
    <property type="molecule type" value="Genomic_DNA"/>
</dbReference>
<comment type="catalytic activity">
    <reaction evidence="7">
        <text>adenosine + H2O + H(+) = inosine + NH4(+)</text>
        <dbReference type="Rhea" id="RHEA:24408"/>
        <dbReference type="ChEBI" id="CHEBI:15377"/>
        <dbReference type="ChEBI" id="CHEBI:15378"/>
        <dbReference type="ChEBI" id="CHEBI:16335"/>
        <dbReference type="ChEBI" id="CHEBI:17596"/>
        <dbReference type="ChEBI" id="CHEBI:28938"/>
        <dbReference type="EC" id="3.5.4.4"/>
    </reaction>
    <physiologicalReaction direction="left-to-right" evidence="7">
        <dbReference type="Rhea" id="RHEA:24409"/>
    </physiologicalReaction>
</comment>
<comment type="catalytic activity">
    <reaction evidence="1">
        <text>inosine + phosphate = alpha-D-ribose 1-phosphate + hypoxanthine</text>
        <dbReference type="Rhea" id="RHEA:27646"/>
        <dbReference type="ChEBI" id="CHEBI:17368"/>
        <dbReference type="ChEBI" id="CHEBI:17596"/>
        <dbReference type="ChEBI" id="CHEBI:43474"/>
        <dbReference type="ChEBI" id="CHEBI:57720"/>
        <dbReference type="EC" id="2.4.2.1"/>
    </reaction>
    <physiologicalReaction direction="left-to-right" evidence="1">
        <dbReference type="Rhea" id="RHEA:27647"/>
    </physiologicalReaction>
</comment>
<evidence type="ECO:0000256" key="9">
    <source>
        <dbReference type="ARBA" id="ARBA00049893"/>
    </source>
</evidence>
<keyword evidence="3" id="KW-0808">Transferase</keyword>
<dbReference type="Pfam" id="PF02578">
    <property type="entry name" value="Cu-oxidase_4"/>
    <property type="match status" value="1"/>
</dbReference>
<organism evidence="11 12">
    <name type="scientific">Roseomonas fluvialis</name>
    <dbReference type="NCBI Taxonomy" id="1750527"/>
    <lineage>
        <taxon>Bacteria</taxon>
        <taxon>Pseudomonadati</taxon>
        <taxon>Pseudomonadota</taxon>
        <taxon>Alphaproteobacteria</taxon>
        <taxon>Acetobacterales</taxon>
        <taxon>Roseomonadaceae</taxon>
        <taxon>Roseomonas</taxon>
    </lineage>
</organism>
<keyword evidence="6" id="KW-0862">Zinc</keyword>
<gene>
    <name evidence="11" type="ORF">Rmf_47500</name>
</gene>
<evidence type="ECO:0000256" key="10">
    <source>
        <dbReference type="RuleBase" id="RU361274"/>
    </source>
</evidence>
<evidence type="ECO:0000256" key="5">
    <source>
        <dbReference type="ARBA" id="ARBA00022801"/>
    </source>
</evidence>
<evidence type="ECO:0000313" key="11">
    <source>
        <dbReference type="EMBL" id="BDG74821.1"/>
    </source>
</evidence>
<protein>
    <recommendedName>
        <fullName evidence="10">Purine nucleoside phosphorylase</fullName>
    </recommendedName>
</protein>
<comment type="similarity">
    <text evidence="2 10">Belongs to the purine nucleoside phosphorylase YfiH/LACC1 family.</text>
</comment>
<keyword evidence="5" id="KW-0378">Hydrolase</keyword>
<proteinExistence type="inferred from homology"/>
<evidence type="ECO:0000256" key="2">
    <source>
        <dbReference type="ARBA" id="ARBA00007353"/>
    </source>
</evidence>
<dbReference type="Proteomes" id="UP000831327">
    <property type="component" value="Chromosome"/>
</dbReference>
<evidence type="ECO:0000256" key="8">
    <source>
        <dbReference type="ARBA" id="ARBA00048968"/>
    </source>
</evidence>
<evidence type="ECO:0000313" key="12">
    <source>
        <dbReference type="Proteomes" id="UP000831327"/>
    </source>
</evidence>
<accession>A0ABN6P7W4</accession>
<reference evidence="11 12" key="1">
    <citation type="journal article" date="2016" name="Microbes Environ.">
        <title>Phylogenetically diverse aerobic anoxygenic phototrophic bacteria isolated from epilithic biofilms in Tama river, Japan.</title>
        <authorList>
            <person name="Hirose S."/>
            <person name="Matsuura K."/>
            <person name="Haruta S."/>
        </authorList>
    </citation>
    <scope>NUCLEOTIDE SEQUENCE [LARGE SCALE GENOMIC DNA]</scope>
    <source>
        <strain evidence="11 12">S08</strain>
    </source>
</reference>
<keyword evidence="12" id="KW-1185">Reference proteome</keyword>
<dbReference type="CDD" id="cd16833">
    <property type="entry name" value="YfiH"/>
    <property type="match status" value="1"/>
</dbReference>
<evidence type="ECO:0000256" key="6">
    <source>
        <dbReference type="ARBA" id="ARBA00022833"/>
    </source>
</evidence>
<dbReference type="InterPro" id="IPR011324">
    <property type="entry name" value="Cytotoxic_necrot_fac-like_cat"/>
</dbReference>